<feature type="binding site" evidence="9">
    <location>
        <position position="9"/>
    </location>
    <ligand>
        <name>substrate</name>
    </ligand>
</feature>
<feature type="domain" description="Cytidyltransferase-like" evidence="10">
    <location>
        <begin position="5"/>
        <end position="136"/>
    </location>
</feature>
<dbReference type="GO" id="GO:0004595">
    <property type="term" value="F:pantetheine-phosphate adenylyltransferase activity"/>
    <property type="evidence" value="ECO:0007669"/>
    <property type="project" value="UniProtKB-UniRule"/>
</dbReference>
<dbReference type="UniPathway" id="UPA00241">
    <property type="reaction ID" value="UER00355"/>
</dbReference>
<evidence type="ECO:0000256" key="4">
    <source>
        <dbReference type="ARBA" id="ARBA00022741"/>
    </source>
</evidence>
<dbReference type="PANTHER" id="PTHR21342">
    <property type="entry name" value="PHOSPHOPANTETHEINE ADENYLYLTRANSFERASE"/>
    <property type="match status" value="1"/>
</dbReference>
<dbReference type="GO" id="GO:0015937">
    <property type="term" value="P:coenzyme A biosynthetic process"/>
    <property type="evidence" value="ECO:0007669"/>
    <property type="project" value="UniProtKB-UniRule"/>
</dbReference>
<sequence length="166" mass="18553">MKIGIYPGSFDPITLGHLDVITRASGLVDKLIIGVLKNSAKKPLFTADERVALIEQVLKEKKNLPDIQVKAFDGLLIDFASQQNASIIVRGLRAITDFEYELQIAQTNHKLNPVIDTVFFTTSVEYSYLSSSAVKEIASFGGDIRQFVPECIVQAVYDKYKMIRRV</sequence>
<dbReference type="SUPFAM" id="SSF52374">
    <property type="entry name" value="Nucleotidylyl transferase"/>
    <property type="match status" value="1"/>
</dbReference>
<evidence type="ECO:0000256" key="3">
    <source>
        <dbReference type="ARBA" id="ARBA00022695"/>
    </source>
</evidence>
<evidence type="ECO:0000256" key="9">
    <source>
        <dbReference type="HAMAP-Rule" id="MF_00151"/>
    </source>
</evidence>
<evidence type="ECO:0000256" key="6">
    <source>
        <dbReference type="ARBA" id="ARBA00022842"/>
    </source>
</evidence>
<comment type="similarity">
    <text evidence="9">Belongs to the bacterial CoaD family.</text>
</comment>
<evidence type="ECO:0000313" key="12">
    <source>
        <dbReference type="Proteomes" id="UP000574276"/>
    </source>
</evidence>
<dbReference type="PANTHER" id="PTHR21342:SF1">
    <property type="entry name" value="PHOSPHOPANTETHEINE ADENYLYLTRANSFERASE"/>
    <property type="match status" value="1"/>
</dbReference>
<evidence type="ECO:0000256" key="1">
    <source>
        <dbReference type="ARBA" id="ARBA00022490"/>
    </source>
</evidence>
<feature type="binding site" evidence="9">
    <location>
        <position position="90"/>
    </location>
    <ligand>
        <name>substrate</name>
    </ligand>
</feature>
<reference evidence="11 12" key="1">
    <citation type="submission" date="2020-07" db="EMBL/GenBank/DDBJ databases">
        <title>Characterization and genome sequencing of isolate MD1, a novel member within the family Lachnospiraceae.</title>
        <authorList>
            <person name="Rettenmaier R."/>
            <person name="Di Bello L."/>
            <person name="Zinser C."/>
            <person name="Scheitz K."/>
            <person name="Liebl W."/>
            <person name="Zverlov V."/>
        </authorList>
    </citation>
    <scope>NUCLEOTIDE SEQUENCE [LARGE SCALE GENOMIC DNA]</scope>
    <source>
        <strain evidence="11 12">MD1</strain>
    </source>
</reference>
<keyword evidence="1 9" id="KW-0963">Cytoplasm</keyword>
<dbReference type="EC" id="2.7.7.3" evidence="9"/>
<comment type="subunit">
    <text evidence="9">Homohexamer.</text>
</comment>
<dbReference type="Pfam" id="PF01467">
    <property type="entry name" value="CTP_transf_like"/>
    <property type="match status" value="1"/>
</dbReference>
<keyword evidence="12" id="KW-1185">Reference proteome</keyword>
<comment type="cofactor">
    <cofactor evidence="9">
        <name>Mg(2+)</name>
        <dbReference type="ChEBI" id="CHEBI:18420"/>
    </cofactor>
</comment>
<evidence type="ECO:0000259" key="10">
    <source>
        <dbReference type="Pfam" id="PF01467"/>
    </source>
</evidence>
<dbReference type="InterPro" id="IPR014729">
    <property type="entry name" value="Rossmann-like_a/b/a_fold"/>
</dbReference>
<dbReference type="GO" id="GO:0005524">
    <property type="term" value="F:ATP binding"/>
    <property type="evidence" value="ECO:0007669"/>
    <property type="project" value="UniProtKB-KW"/>
</dbReference>
<comment type="catalytic activity">
    <reaction evidence="8 9">
        <text>(R)-4'-phosphopantetheine + ATP + H(+) = 3'-dephospho-CoA + diphosphate</text>
        <dbReference type="Rhea" id="RHEA:19801"/>
        <dbReference type="ChEBI" id="CHEBI:15378"/>
        <dbReference type="ChEBI" id="CHEBI:30616"/>
        <dbReference type="ChEBI" id="CHEBI:33019"/>
        <dbReference type="ChEBI" id="CHEBI:57328"/>
        <dbReference type="ChEBI" id="CHEBI:61723"/>
        <dbReference type="EC" id="2.7.7.3"/>
    </reaction>
</comment>
<feature type="binding site" evidence="9">
    <location>
        <position position="76"/>
    </location>
    <ligand>
        <name>substrate</name>
    </ligand>
</feature>
<dbReference type="Gene3D" id="3.40.50.620">
    <property type="entry name" value="HUPs"/>
    <property type="match status" value="1"/>
</dbReference>
<dbReference type="Proteomes" id="UP000574276">
    <property type="component" value="Unassembled WGS sequence"/>
</dbReference>
<comment type="subcellular location">
    <subcellularLocation>
        <location evidence="9">Cytoplasm</location>
    </subcellularLocation>
</comment>
<evidence type="ECO:0000256" key="5">
    <source>
        <dbReference type="ARBA" id="ARBA00022840"/>
    </source>
</evidence>
<feature type="site" description="Transition state stabilizer" evidence="9">
    <location>
        <position position="17"/>
    </location>
</feature>
<keyword evidence="3 9" id="KW-0548">Nucleotidyltransferase</keyword>
<dbReference type="GO" id="GO:0005737">
    <property type="term" value="C:cytoplasm"/>
    <property type="evidence" value="ECO:0007669"/>
    <property type="project" value="UniProtKB-SubCell"/>
</dbReference>
<feature type="binding site" evidence="9">
    <location>
        <begin position="9"/>
        <end position="10"/>
    </location>
    <ligand>
        <name>ATP</name>
        <dbReference type="ChEBI" id="CHEBI:30616"/>
    </ligand>
</feature>
<name>A0A839K1N0_9FIRM</name>
<proteinExistence type="inferred from homology"/>
<dbReference type="AlphaFoldDB" id="A0A839K1N0"/>
<feature type="binding site" evidence="9">
    <location>
        <position position="17"/>
    </location>
    <ligand>
        <name>ATP</name>
        <dbReference type="ChEBI" id="CHEBI:30616"/>
    </ligand>
</feature>
<feature type="binding site" evidence="9">
    <location>
        <begin position="91"/>
        <end position="93"/>
    </location>
    <ligand>
        <name>ATP</name>
        <dbReference type="ChEBI" id="CHEBI:30616"/>
    </ligand>
</feature>
<dbReference type="NCBIfam" id="TIGR01510">
    <property type="entry name" value="coaD_prev_kdtB"/>
    <property type="match status" value="1"/>
</dbReference>
<feature type="binding site" evidence="9">
    <location>
        <position position="41"/>
    </location>
    <ligand>
        <name>substrate</name>
    </ligand>
</feature>
<organism evidence="11 12">
    <name type="scientific">Variimorphobacter saccharofermentans</name>
    <dbReference type="NCBI Taxonomy" id="2755051"/>
    <lineage>
        <taxon>Bacteria</taxon>
        <taxon>Bacillati</taxon>
        <taxon>Bacillota</taxon>
        <taxon>Clostridia</taxon>
        <taxon>Lachnospirales</taxon>
        <taxon>Lachnospiraceae</taxon>
        <taxon>Variimorphobacter</taxon>
    </lineage>
</organism>
<evidence type="ECO:0000256" key="7">
    <source>
        <dbReference type="ARBA" id="ARBA00022993"/>
    </source>
</evidence>
<evidence type="ECO:0000256" key="2">
    <source>
        <dbReference type="ARBA" id="ARBA00022679"/>
    </source>
</evidence>
<dbReference type="EMBL" id="JACEGA010000001">
    <property type="protein sequence ID" value="MBB2183654.1"/>
    <property type="molecule type" value="Genomic_DNA"/>
</dbReference>
<keyword evidence="4 9" id="KW-0547">Nucleotide-binding</keyword>
<gene>
    <name evidence="9 11" type="primary">coaD</name>
    <name evidence="11" type="ORF">H0486_12295</name>
</gene>
<comment type="caution">
    <text evidence="11">The sequence shown here is derived from an EMBL/GenBank/DDBJ whole genome shotgun (WGS) entry which is preliminary data.</text>
</comment>
<evidence type="ECO:0000313" key="11">
    <source>
        <dbReference type="EMBL" id="MBB2183654.1"/>
    </source>
</evidence>
<dbReference type="HAMAP" id="MF_00151">
    <property type="entry name" value="PPAT_bact"/>
    <property type="match status" value="1"/>
</dbReference>
<dbReference type="NCBIfam" id="TIGR00125">
    <property type="entry name" value="cyt_tran_rel"/>
    <property type="match status" value="1"/>
</dbReference>
<keyword evidence="6 9" id="KW-0460">Magnesium</keyword>
<feature type="binding site" evidence="9">
    <location>
        <begin position="126"/>
        <end position="132"/>
    </location>
    <ligand>
        <name>ATP</name>
        <dbReference type="ChEBI" id="CHEBI:30616"/>
    </ligand>
</feature>
<evidence type="ECO:0000256" key="8">
    <source>
        <dbReference type="ARBA" id="ARBA00029346"/>
    </source>
</evidence>
<keyword evidence="2 9" id="KW-0808">Transferase</keyword>
<keyword evidence="7 9" id="KW-0173">Coenzyme A biosynthesis</keyword>
<feature type="binding site" evidence="9">
    <location>
        <position position="101"/>
    </location>
    <ligand>
        <name>ATP</name>
        <dbReference type="ChEBI" id="CHEBI:30616"/>
    </ligand>
</feature>
<keyword evidence="5 9" id="KW-0067">ATP-binding</keyword>
<dbReference type="InterPro" id="IPR001980">
    <property type="entry name" value="PPAT"/>
</dbReference>
<dbReference type="InterPro" id="IPR004821">
    <property type="entry name" value="Cyt_trans-like"/>
</dbReference>
<dbReference type="CDD" id="cd02163">
    <property type="entry name" value="PPAT"/>
    <property type="match status" value="1"/>
</dbReference>
<comment type="function">
    <text evidence="9">Reversibly transfers an adenylyl group from ATP to 4'-phosphopantetheine, yielding dephospho-CoA (dPCoA) and pyrophosphate.</text>
</comment>
<dbReference type="PRINTS" id="PR01020">
    <property type="entry name" value="LPSBIOSNTHSS"/>
</dbReference>
<comment type="pathway">
    <text evidence="9">Cofactor biosynthesis; coenzyme A biosynthesis; CoA from (R)-pantothenate: step 4/5.</text>
</comment>
<accession>A0A839K1N0</accession>
<protein>
    <recommendedName>
        <fullName evidence="9">Phosphopantetheine adenylyltransferase</fullName>
        <ecNumber evidence="9">2.7.7.3</ecNumber>
    </recommendedName>
    <alternativeName>
        <fullName evidence="9">Dephospho-CoA pyrophosphorylase</fullName>
    </alternativeName>
    <alternativeName>
        <fullName evidence="9">Pantetheine-phosphate adenylyltransferase</fullName>
        <shortName evidence="9">PPAT</shortName>
    </alternativeName>
</protein>
<dbReference type="RefSeq" id="WP_228353284.1">
    <property type="nucleotide sequence ID" value="NZ_JACEGA010000001.1"/>
</dbReference>